<dbReference type="RefSeq" id="WP_114397625.1">
    <property type="nucleotide sequence ID" value="NZ_QEIM01000043.1"/>
</dbReference>
<organism evidence="2 3">
    <name type="scientific">Marinitenerispora sediminis</name>
    <dbReference type="NCBI Taxonomy" id="1931232"/>
    <lineage>
        <taxon>Bacteria</taxon>
        <taxon>Bacillati</taxon>
        <taxon>Actinomycetota</taxon>
        <taxon>Actinomycetes</taxon>
        <taxon>Streptosporangiales</taxon>
        <taxon>Nocardiopsidaceae</taxon>
        <taxon>Marinitenerispora</taxon>
    </lineage>
</organism>
<sequence>MDIGVVFSSLAATAAFVYGPQTLDKVIKIKEHLNHLSHQVSHAISRGDQHAAVAEERADDTSQRLARVERTHSVVKAVRTRGSAQHTLRAHHLRAARAAGRQRNGPSA</sequence>
<evidence type="ECO:0000313" key="2">
    <source>
        <dbReference type="EMBL" id="RCV61808.1"/>
    </source>
</evidence>
<gene>
    <name evidence="2" type="ORF">DEF24_03565</name>
</gene>
<name>A0A368TA85_9ACTN</name>
<protein>
    <submittedName>
        <fullName evidence="2">Uncharacterized protein</fullName>
    </submittedName>
</protein>
<reference evidence="2 3" key="1">
    <citation type="submission" date="2018-04" db="EMBL/GenBank/DDBJ databases">
        <title>Novel actinobacteria from marine sediment.</title>
        <authorList>
            <person name="Ng Z.Y."/>
            <person name="Tan G.Y.A."/>
        </authorList>
    </citation>
    <scope>NUCLEOTIDE SEQUENCE [LARGE SCALE GENOMIC DNA]</scope>
    <source>
        <strain evidence="2 3">TPS81</strain>
    </source>
</reference>
<proteinExistence type="predicted"/>
<evidence type="ECO:0000256" key="1">
    <source>
        <dbReference type="SAM" id="MobiDB-lite"/>
    </source>
</evidence>
<feature type="compositionally biased region" description="Low complexity" evidence="1">
    <location>
        <begin position="96"/>
        <end position="108"/>
    </location>
</feature>
<dbReference type="Proteomes" id="UP000253318">
    <property type="component" value="Unassembled WGS sequence"/>
</dbReference>
<feature type="region of interest" description="Disordered" evidence="1">
    <location>
        <begin position="78"/>
        <end position="108"/>
    </location>
</feature>
<evidence type="ECO:0000313" key="3">
    <source>
        <dbReference type="Proteomes" id="UP000253318"/>
    </source>
</evidence>
<accession>A0A368TA85</accession>
<dbReference type="AlphaFoldDB" id="A0A368TA85"/>
<keyword evidence="3" id="KW-1185">Reference proteome</keyword>
<comment type="caution">
    <text evidence="2">The sequence shown here is derived from an EMBL/GenBank/DDBJ whole genome shotgun (WGS) entry which is preliminary data.</text>
</comment>
<dbReference type="EMBL" id="QEIN01000015">
    <property type="protein sequence ID" value="RCV61808.1"/>
    <property type="molecule type" value="Genomic_DNA"/>
</dbReference>